<reference evidence="2" key="1">
    <citation type="submission" date="2021-02" db="EMBL/GenBank/DDBJ databases">
        <authorList>
            <person name="Nowell W R."/>
        </authorList>
    </citation>
    <scope>NUCLEOTIDE SEQUENCE</scope>
</reference>
<evidence type="ECO:0008006" key="4">
    <source>
        <dbReference type="Google" id="ProtNLM"/>
    </source>
</evidence>
<dbReference type="SUPFAM" id="SSF48452">
    <property type="entry name" value="TPR-like"/>
    <property type="match status" value="1"/>
</dbReference>
<sequence length="102" mass="12196">MFNHLFIVTTLSNFVQVQRNRHKYELVLEYEIKCYLVHERVVSPDDENIGQSFSNIAECYEHLNQLKMTLDYYERALAIYEQCPSCLSDIKYQIKTIITRLL</sequence>
<dbReference type="AlphaFoldDB" id="A0A814GDF4"/>
<name>A0A814GDF4_9BILA</name>
<dbReference type="InterPro" id="IPR019734">
    <property type="entry name" value="TPR_rpt"/>
</dbReference>
<evidence type="ECO:0000313" key="2">
    <source>
        <dbReference type="EMBL" id="CAF0994217.1"/>
    </source>
</evidence>
<dbReference type="OrthoDB" id="62495at2759"/>
<dbReference type="Pfam" id="PF13424">
    <property type="entry name" value="TPR_12"/>
    <property type="match status" value="1"/>
</dbReference>
<dbReference type="Proteomes" id="UP000663877">
    <property type="component" value="Unassembled WGS sequence"/>
</dbReference>
<comment type="caution">
    <text evidence="2">The sequence shown here is derived from an EMBL/GenBank/DDBJ whole genome shotgun (WGS) entry which is preliminary data.</text>
</comment>
<accession>A0A814GDF4</accession>
<evidence type="ECO:0000313" key="3">
    <source>
        <dbReference type="Proteomes" id="UP000663832"/>
    </source>
</evidence>
<protein>
    <recommendedName>
        <fullName evidence="4">Tetratricopeptide repeat protein</fullName>
    </recommendedName>
</protein>
<dbReference type="InterPro" id="IPR011990">
    <property type="entry name" value="TPR-like_helical_dom_sf"/>
</dbReference>
<dbReference type="EMBL" id="CAJNOM010000077">
    <property type="protein sequence ID" value="CAF0994217.1"/>
    <property type="molecule type" value="Genomic_DNA"/>
</dbReference>
<keyword evidence="3" id="KW-1185">Reference proteome</keyword>
<dbReference type="EMBL" id="CAJNOI010000067">
    <property type="protein sequence ID" value="CAF0989558.1"/>
    <property type="molecule type" value="Genomic_DNA"/>
</dbReference>
<proteinExistence type="predicted"/>
<evidence type="ECO:0000313" key="1">
    <source>
        <dbReference type="EMBL" id="CAF0989558.1"/>
    </source>
</evidence>
<dbReference type="SMART" id="SM00028">
    <property type="entry name" value="TPR"/>
    <property type="match status" value="1"/>
</dbReference>
<organism evidence="2 3">
    <name type="scientific">Adineta steineri</name>
    <dbReference type="NCBI Taxonomy" id="433720"/>
    <lineage>
        <taxon>Eukaryota</taxon>
        <taxon>Metazoa</taxon>
        <taxon>Spiralia</taxon>
        <taxon>Gnathifera</taxon>
        <taxon>Rotifera</taxon>
        <taxon>Eurotatoria</taxon>
        <taxon>Bdelloidea</taxon>
        <taxon>Adinetida</taxon>
        <taxon>Adinetidae</taxon>
        <taxon>Adineta</taxon>
    </lineage>
</organism>
<gene>
    <name evidence="1" type="ORF">BJG266_LOCUS15317</name>
    <name evidence="2" type="ORF">QVE165_LOCUS14567</name>
</gene>
<dbReference type="Gene3D" id="1.25.40.10">
    <property type="entry name" value="Tetratricopeptide repeat domain"/>
    <property type="match status" value="1"/>
</dbReference>
<dbReference type="Proteomes" id="UP000663832">
    <property type="component" value="Unassembled WGS sequence"/>
</dbReference>